<dbReference type="Gene3D" id="1.10.3730.20">
    <property type="match status" value="1"/>
</dbReference>
<feature type="domain" description="EamA" evidence="2">
    <location>
        <begin position="13"/>
        <end position="145"/>
    </location>
</feature>
<feature type="transmembrane region" description="Helical" evidence="1">
    <location>
        <begin position="217"/>
        <end position="236"/>
    </location>
</feature>
<evidence type="ECO:0000313" key="3">
    <source>
        <dbReference type="EMBL" id="OGZ94260.1"/>
    </source>
</evidence>
<reference evidence="3 4" key="1">
    <citation type="journal article" date="2016" name="Nat. Commun.">
        <title>Thousands of microbial genomes shed light on interconnected biogeochemical processes in an aquifer system.</title>
        <authorList>
            <person name="Anantharaman K."/>
            <person name="Brown C.T."/>
            <person name="Hug L.A."/>
            <person name="Sharon I."/>
            <person name="Castelle C.J."/>
            <person name="Probst A.J."/>
            <person name="Thomas B.C."/>
            <person name="Singh A."/>
            <person name="Wilkins M.J."/>
            <person name="Karaoz U."/>
            <person name="Brodie E.L."/>
            <person name="Williams K.H."/>
            <person name="Hubbard S.S."/>
            <person name="Banfield J.F."/>
        </authorList>
    </citation>
    <scope>NUCLEOTIDE SEQUENCE [LARGE SCALE GENOMIC DNA]</scope>
</reference>
<evidence type="ECO:0000313" key="4">
    <source>
        <dbReference type="Proteomes" id="UP000177152"/>
    </source>
</evidence>
<keyword evidence="1" id="KW-0472">Membrane</keyword>
<evidence type="ECO:0000259" key="2">
    <source>
        <dbReference type="Pfam" id="PF00892"/>
    </source>
</evidence>
<feature type="transmembrane region" description="Helical" evidence="1">
    <location>
        <begin position="42"/>
        <end position="62"/>
    </location>
</feature>
<accession>A0A1G2K704</accession>
<proteinExistence type="predicted"/>
<dbReference type="Pfam" id="PF00892">
    <property type="entry name" value="EamA"/>
    <property type="match status" value="2"/>
</dbReference>
<feature type="transmembrane region" description="Helical" evidence="1">
    <location>
        <begin position="272"/>
        <end position="290"/>
    </location>
</feature>
<evidence type="ECO:0000256" key="1">
    <source>
        <dbReference type="SAM" id="Phobius"/>
    </source>
</evidence>
<dbReference type="SUPFAM" id="SSF103481">
    <property type="entry name" value="Multidrug resistance efflux transporter EmrE"/>
    <property type="match status" value="2"/>
</dbReference>
<dbReference type="InterPro" id="IPR037185">
    <property type="entry name" value="EmrE-like"/>
</dbReference>
<organism evidence="3 4">
    <name type="scientific">Candidatus Sungbacteria bacterium RIFCSPHIGHO2_01_FULL_47_32</name>
    <dbReference type="NCBI Taxonomy" id="1802264"/>
    <lineage>
        <taxon>Bacteria</taxon>
        <taxon>Candidatus Sungiibacteriota</taxon>
    </lineage>
</organism>
<keyword evidence="1" id="KW-1133">Transmembrane helix</keyword>
<dbReference type="AlphaFoldDB" id="A0A1G2K704"/>
<feature type="transmembrane region" description="Helical" evidence="1">
    <location>
        <begin position="74"/>
        <end position="94"/>
    </location>
</feature>
<keyword evidence="1" id="KW-0812">Transmembrane</keyword>
<comment type="caution">
    <text evidence="3">The sequence shown here is derived from an EMBL/GenBank/DDBJ whole genome shotgun (WGS) entry which is preliminary data.</text>
</comment>
<gene>
    <name evidence="3" type="ORF">A2633_05620</name>
</gene>
<dbReference type="GO" id="GO:0016020">
    <property type="term" value="C:membrane"/>
    <property type="evidence" value="ECO:0007669"/>
    <property type="project" value="InterPro"/>
</dbReference>
<dbReference type="PANTHER" id="PTHR22911">
    <property type="entry name" value="ACYL-MALONYL CONDENSING ENZYME-RELATED"/>
    <property type="match status" value="1"/>
</dbReference>
<feature type="transmembrane region" description="Helical" evidence="1">
    <location>
        <begin position="100"/>
        <end position="122"/>
    </location>
</feature>
<feature type="transmembrane region" description="Helical" evidence="1">
    <location>
        <begin position="12"/>
        <end position="30"/>
    </location>
</feature>
<dbReference type="InterPro" id="IPR000620">
    <property type="entry name" value="EamA_dom"/>
</dbReference>
<name>A0A1G2K704_9BACT</name>
<sequence>MNEKQDTNHTREGVILILLSSVMFGSYGVWSKLIGSSFGVFYQGWVRALLISLALFPILLFTKKIVSFERNDRKWLAIFLIFTSFTTAPIYYAFTHMDLSAAYLLFFVGVILTMYIVGFTLFREKITKIKLIALITACLGLYAVFSFSADTFTPLAACMAFLNGIASGGEIAFSKKLSGSYSPLYLSWLSWIAILVTNGIMSLAAGEIQHVPSFDMAWFYLVAYATTGIIGFWLVLKGIQYLESSIGSLLTPLEVVFGILFGIVIFNESLTFRVVLGGLLIIVAAILPHLHKIISSGRVPTASLR</sequence>
<feature type="domain" description="EamA" evidence="2">
    <location>
        <begin position="156"/>
        <end position="287"/>
    </location>
</feature>
<protein>
    <recommendedName>
        <fullName evidence="2">EamA domain-containing protein</fullName>
    </recommendedName>
</protein>
<dbReference type="Proteomes" id="UP000177152">
    <property type="component" value="Unassembled WGS sequence"/>
</dbReference>
<dbReference type="EMBL" id="MHQC01000039">
    <property type="protein sequence ID" value="OGZ94260.1"/>
    <property type="molecule type" value="Genomic_DNA"/>
</dbReference>
<feature type="transmembrane region" description="Helical" evidence="1">
    <location>
        <begin position="248"/>
        <end position="266"/>
    </location>
</feature>
<feature type="transmembrane region" description="Helical" evidence="1">
    <location>
        <begin position="185"/>
        <end position="205"/>
    </location>
</feature>
<feature type="transmembrane region" description="Helical" evidence="1">
    <location>
        <begin position="129"/>
        <end position="148"/>
    </location>
</feature>